<organism evidence="2 3">
    <name type="scientific">Puccinia sorghi</name>
    <dbReference type="NCBI Taxonomy" id="27349"/>
    <lineage>
        <taxon>Eukaryota</taxon>
        <taxon>Fungi</taxon>
        <taxon>Dikarya</taxon>
        <taxon>Basidiomycota</taxon>
        <taxon>Pucciniomycotina</taxon>
        <taxon>Pucciniomycetes</taxon>
        <taxon>Pucciniales</taxon>
        <taxon>Pucciniaceae</taxon>
        <taxon>Puccinia</taxon>
    </lineage>
</organism>
<dbReference type="EMBL" id="LAVV01006575">
    <property type="protein sequence ID" value="KNZ59297.1"/>
    <property type="molecule type" value="Genomic_DNA"/>
</dbReference>
<protein>
    <submittedName>
        <fullName evidence="2">Putative signal peptide protein</fullName>
    </submittedName>
</protein>
<dbReference type="VEuPathDB" id="FungiDB:VP01_1764g1"/>
<evidence type="ECO:0000313" key="2">
    <source>
        <dbReference type="EMBL" id="KNZ59297.1"/>
    </source>
</evidence>
<sequence>MLCHLVAYLDLVNMTSSANTHQDLIPEDYKHIFGNSDVQKFHQSFRCYSRFSPRVIPPRFDAQSLCILHSDCAKKSTNSNRWGLDSLAGACCMSTADKTNTFCILTTCAAAESRLFVKAIFTRGLGQHTLQGARFSALRWGVVSKGACLSSKWCVIGRNWGVHPLPQHASVSGHRKAVIVVILPDTRNVVSSSRPKGIPLGTLESSQAALQYFSFAKTDLWVLLWECYMACILITPILILDNLKEPICLRGFDTQQPLFVLRPTGRLPAGPCGSRDKSRNIDSDSESEPKTTLGKQQHNICGTTRGSEQDFQRTKSSETRPELVNME</sequence>
<feature type="compositionally biased region" description="Polar residues" evidence="1">
    <location>
        <begin position="293"/>
        <end position="306"/>
    </location>
</feature>
<proteinExistence type="predicted"/>
<evidence type="ECO:0000256" key="1">
    <source>
        <dbReference type="SAM" id="MobiDB-lite"/>
    </source>
</evidence>
<comment type="caution">
    <text evidence="2">The sequence shown here is derived from an EMBL/GenBank/DDBJ whole genome shotgun (WGS) entry which is preliminary data.</text>
</comment>
<reference evidence="2 3" key="1">
    <citation type="submission" date="2015-08" db="EMBL/GenBank/DDBJ databases">
        <title>Next Generation Sequencing and Analysis of the Genome of Puccinia sorghi L Schw, the Causal Agent of Maize Common Rust.</title>
        <authorList>
            <person name="Rochi L."/>
            <person name="Burguener G."/>
            <person name="Darino M."/>
            <person name="Turjanski A."/>
            <person name="Kreff E."/>
            <person name="Dieguez M.J."/>
            <person name="Sacco F."/>
        </authorList>
    </citation>
    <scope>NUCLEOTIDE SEQUENCE [LARGE SCALE GENOMIC DNA]</scope>
    <source>
        <strain evidence="2 3">RO10H11247</strain>
    </source>
</reference>
<dbReference type="Proteomes" id="UP000037035">
    <property type="component" value="Unassembled WGS sequence"/>
</dbReference>
<gene>
    <name evidence="2" type="ORF">VP01_1764g1</name>
</gene>
<evidence type="ECO:0000313" key="3">
    <source>
        <dbReference type="Proteomes" id="UP000037035"/>
    </source>
</evidence>
<feature type="region of interest" description="Disordered" evidence="1">
    <location>
        <begin position="269"/>
        <end position="327"/>
    </location>
</feature>
<keyword evidence="3" id="KW-1185">Reference proteome</keyword>
<name>A0A0L6VFG3_9BASI</name>
<accession>A0A0L6VFG3</accession>
<feature type="compositionally biased region" description="Basic and acidic residues" evidence="1">
    <location>
        <begin position="307"/>
        <end position="321"/>
    </location>
</feature>
<dbReference type="AlphaFoldDB" id="A0A0L6VFG3"/>